<dbReference type="PANTHER" id="PTHR45724:SF13">
    <property type="entry name" value="AQUAPORIN NIP1-1-RELATED"/>
    <property type="match status" value="1"/>
</dbReference>
<dbReference type="Proteomes" id="UP000536262">
    <property type="component" value="Unassembled WGS sequence"/>
</dbReference>
<dbReference type="Gene3D" id="1.20.1080.10">
    <property type="entry name" value="Glycerol uptake facilitator protein"/>
    <property type="match status" value="1"/>
</dbReference>
<dbReference type="InterPro" id="IPR000425">
    <property type="entry name" value="MIP"/>
</dbReference>
<dbReference type="RefSeq" id="WP_055973282.1">
    <property type="nucleotide sequence ID" value="NZ_BAABEG010000001.1"/>
</dbReference>
<evidence type="ECO:0000256" key="5">
    <source>
        <dbReference type="ARBA" id="ARBA00023136"/>
    </source>
</evidence>
<feature type="transmembrane region" description="Helical" evidence="7">
    <location>
        <begin position="87"/>
        <end position="107"/>
    </location>
</feature>
<dbReference type="PRINTS" id="PR00783">
    <property type="entry name" value="MINTRINSICP"/>
</dbReference>
<dbReference type="SUPFAM" id="SSF81338">
    <property type="entry name" value="Aquaporin-like"/>
    <property type="match status" value="1"/>
</dbReference>
<dbReference type="InterPro" id="IPR023271">
    <property type="entry name" value="Aquaporin-like"/>
</dbReference>
<dbReference type="InterPro" id="IPR034294">
    <property type="entry name" value="Aquaporin_transptr"/>
</dbReference>
<dbReference type="PANTHER" id="PTHR45724">
    <property type="entry name" value="AQUAPORIN NIP2-1"/>
    <property type="match status" value="1"/>
</dbReference>
<keyword evidence="3 6" id="KW-0812">Transmembrane</keyword>
<keyword evidence="4 7" id="KW-1133">Transmembrane helix</keyword>
<dbReference type="Pfam" id="PF00230">
    <property type="entry name" value="MIP"/>
    <property type="match status" value="1"/>
</dbReference>
<feature type="transmembrane region" description="Helical" evidence="7">
    <location>
        <begin position="127"/>
        <end position="146"/>
    </location>
</feature>
<sequence length="236" mass="23985">MSTSLPGRLLAEALGTALLLATVVGSGIMAAQLAQGNIALALLCNALPTGAMLVVLITMFGAVSGAHFNPAVSFVMALDRRLAWSLLLPYLAAQMGGAILGIWLAHAMFDLPLLQVSTTIRTGPGQWLGEAVATFGLVLVILACAAQAPKTTPAAVGLYIFAAYWFTSSTSFANPVVTVARALTNTFAGIAPADTSAFIAAQMAGAMLGLIAGRILWPGAISTDALQPSAAPPPPA</sequence>
<comment type="similarity">
    <text evidence="6">Belongs to the MIP/aquaporin (TC 1.A.8) family.</text>
</comment>
<proteinExistence type="inferred from homology"/>
<evidence type="ECO:0000313" key="8">
    <source>
        <dbReference type="EMBL" id="MBB6356720.1"/>
    </source>
</evidence>
<keyword evidence="2 6" id="KW-0813">Transport</keyword>
<evidence type="ECO:0000256" key="2">
    <source>
        <dbReference type="ARBA" id="ARBA00022448"/>
    </source>
</evidence>
<feature type="transmembrane region" description="Helical" evidence="7">
    <location>
        <begin position="158"/>
        <end position="177"/>
    </location>
</feature>
<comment type="subcellular location">
    <subcellularLocation>
        <location evidence="1">Membrane</location>
        <topology evidence="1">Multi-pass membrane protein</topology>
    </subcellularLocation>
</comment>
<evidence type="ECO:0000256" key="7">
    <source>
        <dbReference type="SAM" id="Phobius"/>
    </source>
</evidence>
<reference evidence="8 9" key="1">
    <citation type="submission" date="2020-08" db="EMBL/GenBank/DDBJ databases">
        <title>Genomic Encyclopedia of Type Strains, Phase IV (KMG-IV): sequencing the most valuable type-strain genomes for metagenomic binning, comparative biology and taxonomic classification.</title>
        <authorList>
            <person name="Goeker M."/>
        </authorList>
    </citation>
    <scope>NUCLEOTIDE SEQUENCE [LARGE SCALE GENOMIC DNA]</scope>
    <source>
        <strain evidence="8 9">DSM 7051</strain>
    </source>
</reference>
<evidence type="ECO:0000256" key="1">
    <source>
        <dbReference type="ARBA" id="ARBA00004141"/>
    </source>
</evidence>
<name>A0A7X0FBR7_9HYPH</name>
<organism evidence="8 9">
    <name type="scientific">Aminobacter aganoensis</name>
    <dbReference type="NCBI Taxonomy" id="83264"/>
    <lineage>
        <taxon>Bacteria</taxon>
        <taxon>Pseudomonadati</taxon>
        <taxon>Pseudomonadota</taxon>
        <taxon>Alphaproteobacteria</taxon>
        <taxon>Hyphomicrobiales</taxon>
        <taxon>Phyllobacteriaceae</taxon>
        <taxon>Aminobacter</taxon>
    </lineage>
</organism>
<evidence type="ECO:0000256" key="3">
    <source>
        <dbReference type="ARBA" id="ARBA00022692"/>
    </source>
</evidence>
<keyword evidence="9" id="KW-1185">Reference proteome</keyword>
<evidence type="ECO:0000256" key="4">
    <source>
        <dbReference type="ARBA" id="ARBA00022989"/>
    </source>
</evidence>
<accession>A0A7X0FBR7</accession>
<feature type="transmembrane region" description="Helical" evidence="7">
    <location>
        <begin position="46"/>
        <end position="66"/>
    </location>
</feature>
<evidence type="ECO:0000313" key="9">
    <source>
        <dbReference type="Proteomes" id="UP000536262"/>
    </source>
</evidence>
<dbReference type="AlphaFoldDB" id="A0A7X0FBR7"/>
<dbReference type="EMBL" id="JACHOU010000016">
    <property type="protein sequence ID" value="MBB6356720.1"/>
    <property type="molecule type" value="Genomic_DNA"/>
</dbReference>
<dbReference type="GO" id="GO:0015267">
    <property type="term" value="F:channel activity"/>
    <property type="evidence" value="ECO:0007669"/>
    <property type="project" value="InterPro"/>
</dbReference>
<gene>
    <name evidence="8" type="ORF">GGR00_004536</name>
</gene>
<protein>
    <submittedName>
        <fullName evidence="8">Glycerol uptake facilitator-like aquaporin</fullName>
    </submittedName>
</protein>
<evidence type="ECO:0000256" key="6">
    <source>
        <dbReference type="RuleBase" id="RU000477"/>
    </source>
</evidence>
<dbReference type="GO" id="GO:0016020">
    <property type="term" value="C:membrane"/>
    <property type="evidence" value="ECO:0007669"/>
    <property type="project" value="UniProtKB-SubCell"/>
</dbReference>
<comment type="caution">
    <text evidence="8">The sequence shown here is derived from an EMBL/GenBank/DDBJ whole genome shotgun (WGS) entry which is preliminary data.</text>
</comment>
<keyword evidence="5 7" id="KW-0472">Membrane</keyword>
<feature type="transmembrane region" description="Helical" evidence="7">
    <location>
        <begin position="197"/>
        <end position="217"/>
    </location>
</feature>